<evidence type="ECO:0000313" key="2">
    <source>
        <dbReference type="Proteomes" id="UP000255505"/>
    </source>
</evidence>
<dbReference type="RefSeq" id="WP_115663197.1">
    <property type="nucleotide sequence ID" value="NZ_LT991976.1"/>
</dbReference>
<dbReference type="AlphaFoldDB" id="A0A375II14"/>
<protein>
    <submittedName>
        <fullName evidence="1">Uncharacterized protein</fullName>
    </submittedName>
</protein>
<organism evidence="1 2">
    <name type="scientific">Cupriavidus taiwanensis</name>
    <dbReference type="NCBI Taxonomy" id="164546"/>
    <lineage>
        <taxon>Bacteria</taxon>
        <taxon>Pseudomonadati</taxon>
        <taxon>Pseudomonadota</taxon>
        <taxon>Betaproteobacteria</taxon>
        <taxon>Burkholderiales</taxon>
        <taxon>Burkholderiaceae</taxon>
        <taxon>Cupriavidus</taxon>
    </lineage>
</organism>
<sequence>MSNSTTLLDTISANQASKEVVVNALFDAASPAMLWGRRASTCNGLTWGYYGGNYQTGSTAHAIANGTVTLTASTTNYVYADASTGAVSVNTSGFPAGSIPLYSIVTGSTTVSSYTDVRSYQPSAVASAAGSVYDVGGYISGTPADGEVVWKFYSPRAWTLPAGAPGGAKSGAAATGSSAFTFAKNGTSIGTLSWSAAGTVATLSITSSTSIAAGDLLTLTAPTPADATLADIAFTLAGTRP</sequence>
<evidence type="ECO:0000313" key="1">
    <source>
        <dbReference type="EMBL" id="SPK73720.1"/>
    </source>
</evidence>
<accession>A0A375II14</accession>
<proteinExistence type="predicted"/>
<dbReference type="Proteomes" id="UP000255505">
    <property type="component" value="Chromosome I"/>
</dbReference>
<name>A0A375II14_9BURK</name>
<dbReference type="EMBL" id="LT991976">
    <property type="protein sequence ID" value="SPK73720.1"/>
    <property type="molecule type" value="Genomic_DNA"/>
</dbReference>
<reference evidence="1 2" key="1">
    <citation type="submission" date="2018-01" db="EMBL/GenBank/DDBJ databases">
        <authorList>
            <person name="Gaut B.S."/>
            <person name="Morton B.R."/>
            <person name="Clegg M.T."/>
            <person name="Duvall M.R."/>
        </authorList>
    </citation>
    <scope>NUCLEOTIDE SEQUENCE [LARGE SCALE GENOMIC DNA]</scope>
    <source>
        <strain evidence="1">Cupriavidus taiwanensis LMG 19425</strain>
    </source>
</reference>
<gene>
    <name evidence="1" type="ORF">CT19425_110257</name>
</gene>